<reference evidence="1" key="1">
    <citation type="submission" date="2020-10" db="EMBL/GenBank/DDBJ databases">
        <authorList>
            <person name="Kikuchi T."/>
        </authorList>
    </citation>
    <scope>NUCLEOTIDE SEQUENCE</scope>
    <source>
        <strain evidence="1">NKZ352</strain>
    </source>
</reference>
<gene>
    <name evidence="1" type="ORF">CAUJ_LOCUS14959</name>
</gene>
<accession>A0A8S1HZK1</accession>
<name>A0A8S1HZK1_9PELO</name>
<keyword evidence="2" id="KW-1185">Reference proteome</keyword>
<organism evidence="1 2">
    <name type="scientific">Caenorhabditis auriculariae</name>
    <dbReference type="NCBI Taxonomy" id="2777116"/>
    <lineage>
        <taxon>Eukaryota</taxon>
        <taxon>Metazoa</taxon>
        <taxon>Ecdysozoa</taxon>
        <taxon>Nematoda</taxon>
        <taxon>Chromadorea</taxon>
        <taxon>Rhabditida</taxon>
        <taxon>Rhabditina</taxon>
        <taxon>Rhabditomorpha</taxon>
        <taxon>Rhabditoidea</taxon>
        <taxon>Rhabditidae</taxon>
        <taxon>Peloderinae</taxon>
        <taxon>Caenorhabditis</taxon>
    </lineage>
</organism>
<comment type="caution">
    <text evidence="1">The sequence shown here is derived from an EMBL/GenBank/DDBJ whole genome shotgun (WGS) entry which is preliminary data.</text>
</comment>
<proteinExistence type="predicted"/>
<evidence type="ECO:0000313" key="2">
    <source>
        <dbReference type="Proteomes" id="UP000835052"/>
    </source>
</evidence>
<dbReference type="Proteomes" id="UP000835052">
    <property type="component" value="Unassembled WGS sequence"/>
</dbReference>
<protein>
    <submittedName>
        <fullName evidence="1">Uncharacterized protein</fullName>
    </submittedName>
</protein>
<dbReference type="AlphaFoldDB" id="A0A8S1HZK1"/>
<dbReference type="EMBL" id="CAJGYM010000152">
    <property type="protein sequence ID" value="CAD6199054.1"/>
    <property type="molecule type" value="Genomic_DNA"/>
</dbReference>
<evidence type="ECO:0000313" key="1">
    <source>
        <dbReference type="EMBL" id="CAD6199054.1"/>
    </source>
</evidence>
<sequence length="79" mass="8371">MPFLSGCLFDETRHGGDQSVAPKTELFVVGDALPLSECHVGVCTHSPQVLCRSKLREMSTNTQPIGSNSLPSVSVAIVS</sequence>